<dbReference type="GO" id="GO:0006935">
    <property type="term" value="P:chemotaxis"/>
    <property type="evidence" value="ECO:0007669"/>
    <property type="project" value="UniProtKB-KW"/>
</dbReference>
<organism evidence="13">
    <name type="scientific">Candidatus Caldatribacterium saccharofermentans</name>
    <dbReference type="NCBI Taxonomy" id="1454753"/>
    <lineage>
        <taxon>Bacteria</taxon>
        <taxon>Pseudomonadati</taxon>
        <taxon>Atribacterota</taxon>
        <taxon>Atribacteria</taxon>
        <taxon>Atribacterales</taxon>
        <taxon>Candidatus Caldatribacteriaceae</taxon>
        <taxon>Candidatus Caldatribacterium</taxon>
    </lineage>
</organism>
<evidence type="ECO:0000256" key="1">
    <source>
        <dbReference type="ARBA" id="ARBA00000085"/>
    </source>
</evidence>
<gene>
    <name evidence="13" type="ORF">ENW11_10030</name>
</gene>
<dbReference type="InterPro" id="IPR037006">
    <property type="entry name" value="CheA-like_homodim_sf"/>
</dbReference>
<sequence length="658" mass="73273">MDRFLFDDSFVTQQVESFKEEFEENILLSEESLLELEKNPASGELLRNLMRSFHSIKGGSRVLLSLLQEAELKEVVKKIEEVSHLLEEVVQQVGGEEAEPGQGFFDFLYRGIDILRSLREGLFGGSREDVDQLIEDLRREAFALRGRETTHLPVQENTQSAAAGNRALRDFGVQFLELFRYCLRSENPNWKLLEQNALFLERGCEGENLQGLKALLGEVRTACQEGNREGLERVYQKLCQEFEGVSASSERGLLQPERKEKPPVFQDFHKIRVDQEKIDTLVNLSGELLTLRNRYGYLLRKAEGHPLIREFKALFTEFSHILTSLQNVVLSMRMVPLGVLFDRYRRMVRDLARELGKEAELIVEGRDTSVDRSVAQMLVDPLTHLVRNAVDHGIETPEERKKAGKPPVGKVVLRAFQQGGSVVVQVEDDGRGLDPDRIRAKAVEKGFASPEEVLKLSDEEVVNFVFLPGFSTADRVSEISGRGIGMDVVKANIESIRGEVKLVSQAGKGTTVELKIPLSLSVVSGLGVQVGGEEFILPLENVEALLKVPLGDVHNHHGVAFVRVRDDIIPLLFLRNLLLPGASRGTPGDAMVPLVLLQVSQGKCALAVDGYTGEGEFLVKPLPKCASAWGLFSGATIRGDGKTILILNPERLVELLED</sequence>
<feature type="domain" description="Histidine kinase" evidence="11">
    <location>
        <begin position="307"/>
        <end position="520"/>
    </location>
</feature>
<keyword evidence="9" id="KW-0902">Two-component regulatory system</keyword>
<dbReference type="SUPFAM" id="SSF47226">
    <property type="entry name" value="Histidine-containing phosphotransfer domain, HPT domain"/>
    <property type="match status" value="1"/>
</dbReference>
<dbReference type="SMART" id="SM01231">
    <property type="entry name" value="H-kinase_dim"/>
    <property type="match status" value="1"/>
</dbReference>
<dbReference type="SUPFAM" id="SSF47384">
    <property type="entry name" value="Homodimeric domain of signal transducing histidine kinase"/>
    <property type="match status" value="1"/>
</dbReference>
<dbReference type="InterPro" id="IPR036641">
    <property type="entry name" value="HPT_dom_sf"/>
</dbReference>
<evidence type="ECO:0000256" key="6">
    <source>
        <dbReference type="ARBA" id="ARBA00022679"/>
    </source>
</evidence>
<dbReference type="EC" id="2.7.13.3" evidence="2"/>
<dbReference type="PROSITE" id="PS50851">
    <property type="entry name" value="CHEW"/>
    <property type="match status" value="1"/>
</dbReference>
<keyword evidence="4" id="KW-0145">Chemotaxis</keyword>
<evidence type="ECO:0000259" key="11">
    <source>
        <dbReference type="PROSITE" id="PS50109"/>
    </source>
</evidence>
<evidence type="ECO:0000256" key="5">
    <source>
        <dbReference type="ARBA" id="ARBA00022553"/>
    </source>
</evidence>
<dbReference type="PRINTS" id="PR00344">
    <property type="entry name" value="BCTRLSENSOR"/>
</dbReference>
<evidence type="ECO:0000256" key="9">
    <source>
        <dbReference type="ARBA" id="ARBA00023012"/>
    </source>
</evidence>
<dbReference type="PANTHER" id="PTHR43395">
    <property type="entry name" value="SENSOR HISTIDINE KINASE CHEA"/>
    <property type="match status" value="1"/>
</dbReference>
<name>A0A7V4WM64_9BACT</name>
<dbReference type="EMBL" id="DTIY01000076">
    <property type="protein sequence ID" value="HGY40128.1"/>
    <property type="molecule type" value="Genomic_DNA"/>
</dbReference>
<dbReference type="Pfam" id="PF02518">
    <property type="entry name" value="HATPase_c"/>
    <property type="match status" value="1"/>
</dbReference>
<evidence type="ECO:0000259" key="12">
    <source>
        <dbReference type="PROSITE" id="PS50851"/>
    </source>
</evidence>
<evidence type="ECO:0000256" key="8">
    <source>
        <dbReference type="ARBA" id="ARBA00022840"/>
    </source>
</evidence>
<evidence type="ECO:0000256" key="3">
    <source>
        <dbReference type="ARBA" id="ARBA00021495"/>
    </source>
</evidence>
<dbReference type="InterPro" id="IPR036061">
    <property type="entry name" value="CheW-like_dom_sf"/>
</dbReference>
<dbReference type="FunFam" id="3.30.565.10:FF:000016">
    <property type="entry name" value="Chemotaxis protein CheA, putative"/>
    <property type="match status" value="1"/>
</dbReference>
<comment type="caution">
    <text evidence="13">The sequence shown here is derived from an EMBL/GenBank/DDBJ whole genome shotgun (WGS) entry which is preliminary data.</text>
</comment>
<keyword evidence="7" id="KW-0418">Kinase</keyword>
<dbReference type="GO" id="GO:0000155">
    <property type="term" value="F:phosphorelay sensor kinase activity"/>
    <property type="evidence" value="ECO:0007669"/>
    <property type="project" value="InterPro"/>
</dbReference>
<dbReference type="Pfam" id="PF01584">
    <property type="entry name" value="CheW"/>
    <property type="match status" value="1"/>
</dbReference>
<dbReference type="PROSITE" id="PS50109">
    <property type="entry name" value="HIS_KIN"/>
    <property type="match status" value="1"/>
</dbReference>
<dbReference type="Gene3D" id="2.30.30.40">
    <property type="entry name" value="SH3 Domains"/>
    <property type="match status" value="1"/>
</dbReference>
<comment type="catalytic activity">
    <reaction evidence="1">
        <text>ATP + protein L-histidine = ADP + protein N-phospho-L-histidine.</text>
        <dbReference type="EC" id="2.7.13.3"/>
    </reaction>
</comment>
<dbReference type="Gene3D" id="3.30.565.10">
    <property type="entry name" value="Histidine kinase-like ATPase, C-terminal domain"/>
    <property type="match status" value="1"/>
</dbReference>
<dbReference type="InterPro" id="IPR036890">
    <property type="entry name" value="HATPase_C_sf"/>
</dbReference>
<protein>
    <recommendedName>
        <fullName evidence="3">Chemotaxis protein CheA</fullName>
        <ecNumber evidence="2">2.7.13.3</ecNumber>
    </recommendedName>
</protein>
<dbReference type="SMART" id="SM00387">
    <property type="entry name" value="HATPase_c"/>
    <property type="match status" value="1"/>
</dbReference>
<comment type="function">
    <text evidence="10">Involved in the transmission of sensory signals from the chemoreceptors to the flagellar motors. CheA is autophosphorylated; it can transfer its phosphate group to either CheB or CheY.</text>
</comment>
<dbReference type="SUPFAM" id="SSF50341">
    <property type="entry name" value="CheW-like"/>
    <property type="match status" value="1"/>
</dbReference>
<dbReference type="InterPro" id="IPR004358">
    <property type="entry name" value="Sig_transdc_His_kin-like_C"/>
</dbReference>
<dbReference type="InterPro" id="IPR005467">
    <property type="entry name" value="His_kinase_dom"/>
</dbReference>
<dbReference type="GO" id="GO:0005524">
    <property type="term" value="F:ATP binding"/>
    <property type="evidence" value="ECO:0007669"/>
    <property type="project" value="UniProtKB-KW"/>
</dbReference>
<dbReference type="Gene3D" id="1.20.120.160">
    <property type="entry name" value="HPT domain"/>
    <property type="match status" value="1"/>
</dbReference>
<feature type="domain" description="CheW-like" evidence="12">
    <location>
        <begin position="522"/>
        <end position="658"/>
    </location>
</feature>
<dbReference type="InterPro" id="IPR003594">
    <property type="entry name" value="HATPase_dom"/>
</dbReference>
<proteinExistence type="predicted"/>
<evidence type="ECO:0000256" key="2">
    <source>
        <dbReference type="ARBA" id="ARBA00012438"/>
    </source>
</evidence>
<dbReference type="AlphaFoldDB" id="A0A7V4WM64"/>
<dbReference type="CDD" id="cd16916">
    <property type="entry name" value="HATPase_CheA-like"/>
    <property type="match status" value="1"/>
</dbReference>
<reference evidence="13" key="1">
    <citation type="journal article" date="2020" name="mSystems">
        <title>Genome- and Community-Level Interaction Insights into Carbon Utilization and Element Cycling Functions of Hydrothermarchaeota in Hydrothermal Sediment.</title>
        <authorList>
            <person name="Zhou Z."/>
            <person name="Liu Y."/>
            <person name="Xu W."/>
            <person name="Pan J."/>
            <person name="Luo Z.H."/>
            <person name="Li M."/>
        </authorList>
    </citation>
    <scope>NUCLEOTIDE SEQUENCE [LARGE SCALE GENOMIC DNA]</scope>
    <source>
        <strain evidence="13">SpSt-82</strain>
    </source>
</reference>
<keyword evidence="5" id="KW-0597">Phosphoprotein</keyword>
<dbReference type="GO" id="GO:0005737">
    <property type="term" value="C:cytoplasm"/>
    <property type="evidence" value="ECO:0007669"/>
    <property type="project" value="InterPro"/>
</dbReference>
<dbReference type="InterPro" id="IPR004105">
    <property type="entry name" value="CheA-like_dim"/>
</dbReference>
<evidence type="ECO:0000256" key="10">
    <source>
        <dbReference type="ARBA" id="ARBA00035100"/>
    </source>
</evidence>
<dbReference type="InterPro" id="IPR036097">
    <property type="entry name" value="HisK_dim/P_sf"/>
</dbReference>
<accession>A0A7V4WM64</accession>
<dbReference type="InterPro" id="IPR051315">
    <property type="entry name" value="Bact_Chemotaxis_CheA"/>
</dbReference>
<evidence type="ECO:0000313" key="13">
    <source>
        <dbReference type="EMBL" id="HGY40128.1"/>
    </source>
</evidence>
<evidence type="ECO:0000256" key="4">
    <source>
        <dbReference type="ARBA" id="ARBA00022500"/>
    </source>
</evidence>
<dbReference type="SUPFAM" id="SSF55874">
    <property type="entry name" value="ATPase domain of HSP90 chaperone/DNA topoisomerase II/histidine kinase"/>
    <property type="match status" value="1"/>
</dbReference>
<evidence type="ECO:0000256" key="7">
    <source>
        <dbReference type="ARBA" id="ARBA00022777"/>
    </source>
</evidence>
<keyword evidence="8" id="KW-0547">Nucleotide-binding</keyword>
<dbReference type="PANTHER" id="PTHR43395:SF10">
    <property type="entry name" value="CHEMOTAXIS PROTEIN CHEA"/>
    <property type="match status" value="1"/>
</dbReference>
<dbReference type="InterPro" id="IPR002545">
    <property type="entry name" value="CheW-lke_dom"/>
</dbReference>
<dbReference type="SMART" id="SM00260">
    <property type="entry name" value="CheW"/>
    <property type="match status" value="1"/>
</dbReference>
<keyword evidence="8" id="KW-0067">ATP-binding</keyword>
<keyword evidence="6" id="KW-0808">Transferase</keyword>
<dbReference type="Pfam" id="PF02895">
    <property type="entry name" value="H-kinase_dim"/>
    <property type="match status" value="1"/>
</dbReference>
<dbReference type="Gene3D" id="1.10.287.560">
    <property type="entry name" value="Histidine kinase CheA-like, homodimeric domain"/>
    <property type="match status" value="1"/>
</dbReference>